<name>A0A3Q9IRL8_9BACT</name>
<evidence type="ECO:0000259" key="7">
    <source>
        <dbReference type="Pfam" id="PF07980"/>
    </source>
</evidence>
<proteinExistence type="inferred from homology"/>
<evidence type="ECO:0000256" key="1">
    <source>
        <dbReference type="ARBA" id="ARBA00004442"/>
    </source>
</evidence>
<evidence type="ECO:0000256" key="5">
    <source>
        <dbReference type="ARBA" id="ARBA00023237"/>
    </source>
</evidence>
<dbReference type="InterPro" id="IPR012944">
    <property type="entry name" value="SusD_RagB_dom"/>
</dbReference>
<evidence type="ECO:0000313" key="10">
    <source>
        <dbReference type="Proteomes" id="UP000270673"/>
    </source>
</evidence>
<dbReference type="KEGG" id="buy:D8S85_07285"/>
<evidence type="ECO:0000256" key="6">
    <source>
        <dbReference type="SAM" id="SignalP"/>
    </source>
</evidence>
<feature type="domain" description="SusD-like N-terminal" evidence="8">
    <location>
        <begin position="22"/>
        <end position="225"/>
    </location>
</feature>
<dbReference type="RefSeq" id="WP_106480130.1">
    <property type="nucleotide sequence ID" value="NZ_CP032819.1"/>
</dbReference>
<organism evidence="9 10">
    <name type="scientific">Butyricimonas faecalis</name>
    <dbReference type="NCBI Taxonomy" id="2093856"/>
    <lineage>
        <taxon>Bacteria</taxon>
        <taxon>Pseudomonadati</taxon>
        <taxon>Bacteroidota</taxon>
        <taxon>Bacteroidia</taxon>
        <taxon>Bacteroidales</taxon>
        <taxon>Odoribacteraceae</taxon>
        <taxon>Butyricimonas</taxon>
    </lineage>
</organism>
<dbReference type="Pfam" id="PF14322">
    <property type="entry name" value="SusD-like_3"/>
    <property type="match status" value="1"/>
</dbReference>
<dbReference type="InterPro" id="IPR033985">
    <property type="entry name" value="SusD-like_N"/>
</dbReference>
<dbReference type="GO" id="GO:0009279">
    <property type="term" value="C:cell outer membrane"/>
    <property type="evidence" value="ECO:0007669"/>
    <property type="project" value="UniProtKB-SubCell"/>
</dbReference>
<dbReference type="EMBL" id="CP032819">
    <property type="protein sequence ID" value="AZS29385.1"/>
    <property type="molecule type" value="Genomic_DNA"/>
</dbReference>
<feature type="domain" description="RagB/SusD" evidence="7">
    <location>
        <begin position="350"/>
        <end position="421"/>
    </location>
</feature>
<keyword evidence="5" id="KW-0998">Cell outer membrane</keyword>
<keyword evidence="3 6" id="KW-0732">Signal</keyword>
<keyword evidence="10" id="KW-1185">Reference proteome</keyword>
<gene>
    <name evidence="9" type="ORF">D8S85_07285</name>
</gene>
<dbReference type="SUPFAM" id="SSF48452">
    <property type="entry name" value="TPR-like"/>
    <property type="match status" value="1"/>
</dbReference>
<dbReference type="AlphaFoldDB" id="A0A3Q9IRL8"/>
<dbReference type="InterPro" id="IPR011990">
    <property type="entry name" value="TPR-like_helical_dom_sf"/>
</dbReference>
<sequence length="469" mass="53476">MNKNIILSLVMGFSCSLSACSDWVDIKTKGKLIPEETVNYRYLMNNTENFKYTLSYQDVASDDINMSDETQQNAIYETHKFIPIYTWADEIYSQSENDQEMNAVYQVIYNCNVVIDEVMGSKNGTNAEKMAIRAEALVHRADAYLALVNVYGKPYNAATATTDQGVPLLTTPRVEGSLPRASVERVYEQIIQDLNDAFEYLPDVPEYNFYPSKCAVYALKARAYLLMGNYSEAKTNAEEALKLKGDLEDLNLYAGDAASYPENLQDKEVILAKMPRTTFALASYSAVDLVLSDDLLNLFDQEHDLRYSYLTRPMSELGVTYSGRIYFKNHLYSNTYPKYESRNMGPCVPEMMLIEAEAWAREGNTAEAMNLVNKLREYRYATGEDYSLTAATAKEALGHVLQERRRELMCHGLRWMDQRRLTNDPDFPTQTVTRVFKGTTYTLEPGAVRYTFPMGELYLEENPEIGQIK</sequence>
<evidence type="ECO:0000256" key="4">
    <source>
        <dbReference type="ARBA" id="ARBA00023136"/>
    </source>
</evidence>
<dbReference type="OrthoDB" id="729505at2"/>
<evidence type="ECO:0000313" key="9">
    <source>
        <dbReference type="EMBL" id="AZS29385.1"/>
    </source>
</evidence>
<evidence type="ECO:0000259" key="8">
    <source>
        <dbReference type="Pfam" id="PF14322"/>
    </source>
</evidence>
<dbReference type="PROSITE" id="PS51257">
    <property type="entry name" value="PROKAR_LIPOPROTEIN"/>
    <property type="match status" value="1"/>
</dbReference>
<evidence type="ECO:0000256" key="2">
    <source>
        <dbReference type="ARBA" id="ARBA00006275"/>
    </source>
</evidence>
<protein>
    <submittedName>
        <fullName evidence="9">RagB/SusD family nutrient uptake outer membrane protein</fullName>
    </submittedName>
</protein>
<evidence type="ECO:0000256" key="3">
    <source>
        <dbReference type="ARBA" id="ARBA00022729"/>
    </source>
</evidence>
<comment type="subcellular location">
    <subcellularLocation>
        <location evidence="1">Cell outer membrane</location>
    </subcellularLocation>
</comment>
<dbReference type="Pfam" id="PF07980">
    <property type="entry name" value="SusD_RagB"/>
    <property type="match status" value="1"/>
</dbReference>
<comment type="similarity">
    <text evidence="2">Belongs to the SusD family.</text>
</comment>
<feature type="signal peptide" evidence="6">
    <location>
        <begin position="1"/>
        <end position="19"/>
    </location>
</feature>
<accession>A0A3Q9IRL8</accession>
<dbReference type="Proteomes" id="UP000270673">
    <property type="component" value="Chromosome"/>
</dbReference>
<dbReference type="Gene3D" id="1.25.40.390">
    <property type="match status" value="1"/>
</dbReference>
<reference evidence="9 10" key="1">
    <citation type="submission" date="2018-10" db="EMBL/GenBank/DDBJ databases">
        <title>Butyricimonas faecalis sp. nov., isolated from human faeces and emended description of the genus Butyricimonas.</title>
        <authorList>
            <person name="Le Roy T."/>
            <person name="Van der Smissen P."/>
            <person name="Paquot A."/>
            <person name="Delzenne N."/>
            <person name="Muccioli G."/>
            <person name="Collet J.-F."/>
            <person name="Cani P.D."/>
        </authorList>
    </citation>
    <scope>NUCLEOTIDE SEQUENCE [LARGE SCALE GENOMIC DNA]</scope>
    <source>
        <strain evidence="9 10">H184</strain>
    </source>
</reference>
<keyword evidence="4" id="KW-0472">Membrane</keyword>
<feature type="chain" id="PRO_5018692161" evidence="6">
    <location>
        <begin position="20"/>
        <end position="469"/>
    </location>
</feature>